<dbReference type="Pfam" id="PF07927">
    <property type="entry name" value="HicA_toxin"/>
    <property type="match status" value="1"/>
</dbReference>
<evidence type="ECO:0000256" key="5">
    <source>
        <dbReference type="ARBA" id="ARBA00022801"/>
    </source>
</evidence>
<comment type="caution">
    <text evidence="8">The sequence shown here is derived from an EMBL/GenBank/DDBJ whole genome shotgun (WGS) entry which is preliminary data.</text>
</comment>
<evidence type="ECO:0000313" key="8">
    <source>
        <dbReference type="EMBL" id="GDZ94097.1"/>
    </source>
</evidence>
<dbReference type="AlphaFoldDB" id="A0A4P5ZZI3"/>
<evidence type="ECO:0000313" key="9">
    <source>
        <dbReference type="Proteomes" id="UP000299794"/>
    </source>
</evidence>
<keyword evidence="3" id="KW-0540">Nuclease</keyword>
<evidence type="ECO:0000256" key="6">
    <source>
        <dbReference type="ARBA" id="ARBA00022884"/>
    </source>
</evidence>
<evidence type="ECO:0000256" key="7">
    <source>
        <dbReference type="ARBA" id="ARBA00023016"/>
    </source>
</evidence>
<dbReference type="InterPro" id="IPR038570">
    <property type="entry name" value="HicA_sf"/>
</dbReference>
<accession>A0A4P5ZZI3</accession>
<reference evidence="9" key="1">
    <citation type="submission" date="2019-02" db="EMBL/GenBank/DDBJ databases">
        <title>Draft genome sequence of Planktothrix agardhii NIES-905.</title>
        <authorList>
            <person name="Yamaguchi H."/>
            <person name="Suzuki S."/>
            <person name="Kawachi M."/>
        </authorList>
    </citation>
    <scope>NUCLEOTIDE SEQUENCE [LARGE SCALE GENOMIC DNA]</scope>
    <source>
        <strain evidence="9">CCAP 1459/11A</strain>
    </source>
</reference>
<name>A0A4P5ZZI3_PLAAG</name>
<keyword evidence="6" id="KW-0694">RNA-binding</keyword>
<evidence type="ECO:0008006" key="10">
    <source>
        <dbReference type="Google" id="ProtNLM"/>
    </source>
</evidence>
<dbReference type="SUPFAM" id="SSF54786">
    <property type="entry name" value="YcfA/nrd intein domain"/>
    <property type="match status" value="1"/>
</dbReference>
<sequence>MKRKEFIRYLHSQGCELIREGSRHSWWYNPVLNKRTAVPRHTEISDILAHKICKDLGIKSFK</sequence>
<dbReference type="RefSeq" id="WP_026787027.1">
    <property type="nucleotide sequence ID" value="NZ_BJCD01000040.1"/>
</dbReference>
<organism evidence="8 9">
    <name type="scientific">Planktothrix agardhii CCAP 1459/11A</name>
    <dbReference type="NCBI Taxonomy" id="282420"/>
    <lineage>
        <taxon>Bacteria</taxon>
        <taxon>Bacillati</taxon>
        <taxon>Cyanobacteriota</taxon>
        <taxon>Cyanophyceae</taxon>
        <taxon>Oscillatoriophycideae</taxon>
        <taxon>Oscillatoriales</taxon>
        <taxon>Microcoleaceae</taxon>
        <taxon>Planktothrix</taxon>
    </lineage>
</organism>
<dbReference type="Proteomes" id="UP000299794">
    <property type="component" value="Unassembled WGS sequence"/>
</dbReference>
<keyword evidence="7" id="KW-0346">Stress response</keyword>
<gene>
    <name evidence="8" type="ORF">PA905_20470</name>
</gene>
<keyword evidence="2" id="KW-1277">Toxin-antitoxin system</keyword>
<keyword evidence="4" id="KW-0255">Endonuclease</keyword>
<protein>
    <recommendedName>
        <fullName evidence="10">YcfA family protein</fullName>
    </recommendedName>
</protein>
<proteinExistence type="inferred from homology"/>
<dbReference type="GO" id="GO:0003729">
    <property type="term" value="F:mRNA binding"/>
    <property type="evidence" value="ECO:0007669"/>
    <property type="project" value="InterPro"/>
</dbReference>
<dbReference type="EMBL" id="BJCD01000040">
    <property type="protein sequence ID" value="GDZ94097.1"/>
    <property type="molecule type" value="Genomic_DNA"/>
</dbReference>
<evidence type="ECO:0000256" key="4">
    <source>
        <dbReference type="ARBA" id="ARBA00022759"/>
    </source>
</evidence>
<comment type="similarity">
    <text evidence="1">Belongs to the HicA mRNA interferase family.</text>
</comment>
<evidence type="ECO:0000256" key="2">
    <source>
        <dbReference type="ARBA" id="ARBA00022649"/>
    </source>
</evidence>
<evidence type="ECO:0000256" key="1">
    <source>
        <dbReference type="ARBA" id="ARBA00006620"/>
    </source>
</evidence>
<dbReference type="Gene3D" id="3.30.920.30">
    <property type="entry name" value="Hypothetical protein"/>
    <property type="match status" value="1"/>
</dbReference>
<dbReference type="GO" id="GO:0016787">
    <property type="term" value="F:hydrolase activity"/>
    <property type="evidence" value="ECO:0007669"/>
    <property type="project" value="UniProtKB-KW"/>
</dbReference>
<evidence type="ECO:0000256" key="3">
    <source>
        <dbReference type="ARBA" id="ARBA00022722"/>
    </source>
</evidence>
<dbReference type="GO" id="GO:0004519">
    <property type="term" value="F:endonuclease activity"/>
    <property type="evidence" value="ECO:0007669"/>
    <property type="project" value="UniProtKB-KW"/>
</dbReference>
<keyword evidence="5" id="KW-0378">Hydrolase</keyword>
<dbReference type="InterPro" id="IPR012933">
    <property type="entry name" value="HicA_mRNA_interferase"/>
</dbReference>